<reference evidence="11" key="1">
    <citation type="submission" date="2017-06" db="EMBL/GenBank/DDBJ databases">
        <authorList>
            <person name="Varghese N."/>
            <person name="Submissions S."/>
        </authorList>
    </citation>
    <scope>NUCLEOTIDE SEQUENCE [LARGE SCALE GENOMIC DNA]</scope>
    <source>
        <strain evidence="11">JAD2</strain>
    </source>
</reference>
<dbReference type="InterPro" id="IPR051919">
    <property type="entry name" value="W-dependent_AOR"/>
</dbReference>
<keyword evidence="11" id="KW-1185">Reference proteome</keyword>
<dbReference type="EMBL" id="FYEK01000027">
    <property type="protein sequence ID" value="SNB64774.1"/>
    <property type="molecule type" value="Genomic_DNA"/>
</dbReference>
<dbReference type="InParanoid" id="A0A212QYF0"/>
<dbReference type="PANTHER" id="PTHR30038:SF0">
    <property type="entry name" value="TUNGSTEN-CONTAINING ALDEHYDE FERREDOXIN OXIDOREDUCTASE"/>
    <property type="match status" value="1"/>
</dbReference>
<keyword evidence="3" id="KW-0004">4Fe-4S</keyword>
<dbReference type="OrthoDB" id="9763894at2"/>
<comment type="cofactor">
    <cofactor evidence="1">
        <name>[4Fe-4S] cluster</name>
        <dbReference type="ChEBI" id="CHEBI:49883"/>
    </cofactor>
</comment>
<dbReference type="Gene3D" id="1.10.599.10">
    <property type="entry name" value="Aldehyde Ferredoxin Oxidoreductase Protein, subunit A, domain 3"/>
    <property type="match status" value="1"/>
</dbReference>
<dbReference type="RefSeq" id="WP_088571118.1">
    <property type="nucleotide sequence ID" value="NZ_FYEK01000027.1"/>
</dbReference>
<dbReference type="Gene3D" id="3.60.9.10">
    <property type="entry name" value="Aldehyde ferredoxin oxidoreductase, N-terminal domain"/>
    <property type="match status" value="1"/>
</dbReference>
<evidence type="ECO:0000256" key="1">
    <source>
        <dbReference type="ARBA" id="ARBA00001966"/>
    </source>
</evidence>
<dbReference type="InterPro" id="IPR036021">
    <property type="entry name" value="Tungsten_al_ferr_oxy-like_C"/>
</dbReference>
<dbReference type="InterPro" id="IPR036503">
    <property type="entry name" value="Ald_Fedxn_OxRdtase_N_sf"/>
</dbReference>
<evidence type="ECO:0000256" key="3">
    <source>
        <dbReference type="ARBA" id="ARBA00022485"/>
    </source>
</evidence>
<evidence type="ECO:0000259" key="9">
    <source>
        <dbReference type="SMART" id="SM00790"/>
    </source>
</evidence>
<dbReference type="InterPro" id="IPR001203">
    <property type="entry name" value="OxRdtase_Ald_Fedxn_C"/>
</dbReference>
<accession>A0A212QYF0</accession>
<dbReference type="Pfam" id="PF01314">
    <property type="entry name" value="AFOR_C"/>
    <property type="match status" value="1"/>
</dbReference>
<dbReference type="GO" id="GO:0016625">
    <property type="term" value="F:oxidoreductase activity, acting on the aldehyde or oxo group of donors, iron-sulfur protein as acceptor"/>
    <property type="evidence" value="ECO:0007669"/>
    <property type="project" value="InterPro"/>
</dbReference>
<dbReference type="Gene3D" id="1.10.569.10">
    <property type="entry name" value="Aldehyde Ferredoxin Oxidoreductase Protein, subunit A, domain 2"/>
    <property type="match status" value="1"/>
</dbReference>
<dbReference type="AlphaFoldDB" id="A0A212QYF0"/>
<dbReference type="Pfam" id="PF02730">
    <property type="entry name" value="AFOR_N"/>
    <property type="match status" value="1"/>
</dbReference>
<evidence type="ECO:0000313" key="10">
    <source>
        <dbReference type="EMBL" id="SNB64774.1"/>
    </source>
</evidence>
<keyword evidence="7" id="KW-0411">Iron-sulfur</keyword>
<evidence type="ECO:0000256" key="5">
    <source>
        <dbReference type="ARBA" id="ARBA00023002"/>
    </source>
</evidence>
<protein>
    <submittedName>
        <fullName evidence="10">Aldehyde:ferredoxin oxidoreductase</fullName>
    </submittedName>
</protein>
<comment type="cofactor">
    <cofactor evidence="8">
        <name>tungstopterin</name>
        <dbReference type="ChEBI" id="CHEBI:30402"/>
    </cofactor>
</comment>
<organism evidence="10 11">
    <name type="scientific">Thermoflexus hugenholtzii JAD2</name>
    <dbReference type="NCBI Taxonomy" id="877466"/>
    <lineage>
        <taxon>Bacteria</taxon>
        <taxon>Bacillati</taxon>
        <taxon>Chloroflexota</taxon>
        <taxon>Thermoflexia</taxon>
        <taxon>Thermoflexales</taxon>
        <taxon>Thermoflexaceae</taxon>
        <taxon>Thermoflexus</taxon>
    </lineage>
</organism>
<evidence type="ECO:0000256" key="4">
    <source>
        <dbReference type="ARBA" id="ARBA00022723"/>
    </source>
</evidence>
<comment type="similarity">
    <text evidence="2">Belongs to the AOR/FOR family.</text>
</comment>
<dbReference type="GO" id="GO:0009055">
    <property type="term" value="F:electron transfer activity"/>
    <property type="evidence" value="ECO:0007669"/>
    <property type="project" value="InterPro"/>
</dbReference>
<evidence type="ECO:0000256" key="7">
    <source>
        <dbReference type="ARBA" id="ARBA00023014"/>
    </source>
</evidence>
<feature type="domain" description="Aldehyde ferredoxin oxidoreductase N-terminal" evidence="9">
    <location>
        <begin position="5"/>
        <end position="206"/>
    </location>
</feature>
<gene>
    <name evidence="10" type="ORF">SAMN02746019_00008680</name>
</gene>
<keyword evidence="4" id="KW-0479">Metal-binding</keyword>
<dbReference type="SMART" id="SM00790">
    <property type="entry name" value="AFOR_N"/>
    <property type="match status" value="1"/>
</dbReference>
<evidence type="ECO:0000256" key="6">
    <source>
        <dbReference type="ARBA" id="ARBA00023004"/>
    </source>
</evidence>
<keyword evidence="5" id="KW-0560">Oxidoreductase</keyword>
<dbReference type="InterPro" id="IPR013984">
    <property type="entry name" value="Ald_Fedxn_OxRdtase_dom2"/>
</dbReference>
<dbReference type="SUPFAM" id="SSF48310">
    <property type="entry name" value="Aldehyde ferredoxin oxidoreductase, C-terminal domains"/>
    <property type="match status" value="1"/>
</dbReference>
<sequence length="614" mass="66715">MTRFGRLLRVDLSSQRIQEEEIPSGWVEDFIGGSALAARMLWERLHPKVDPLGPENPLLFLTGPLTGTAGPAVGRFTVCACSPATGLWGESNCGGFWGPELRFAGYDALWIEGRALEPVYLWIHDGRVEIRPAAHLWGRDPYAVQAAIRQEVGDPLARVAAIGVAGENRVPFALILCDHGRVAGRTGMGAVMGAKNLKAIAVRGNQPLPLARPEEFGALRSQANRALREDNLTRVFRETGTAGAAEYFELLGSMPKRYYGQGTWEGASKVSGAAMAETILSGVSACHACVIACGRVVTIPEGPYARTKAKGPEYETIAAFGSNLLNDDLALITHLGDLCDRYGLDSISMGNVLGLAYLLFERGVLTERDTGGLALRWGDARPAEILIAQTARREGFGALLAQGARGLARAFGAEDLAVEVKGLEVPYHDPRGVAGMALSYATSPRGACHNQSDFFMVELGQSDEELGIPYLDRHQCEGKARYVAIHQNWRTVCNSLVLCYFAHVAPSTALALLNAAMGWDWDLGRMLEVGERAWQLKRALNHRLGATRADDRLPKRLLEPLGEGGAAGFVPDLETMLREYYEVRGWDPETGRPRPETLRRLGLAFAADDLERSA</sequence>
<keyword evidence="6" id="KW-0408">Iron</keyword>
<dbReference type="InterPro" id="IPR013983">
    <property type="entry name" value="Ald_Fedxn_OxRdtase_N"/>
</dbReference>
<dbReference type="InterPro" id="IPR013985">
    <property type="entry name" value="Ald_Fedxn_OxRdtase_dom3"/>
</dbReference>
<evidence type="ECO:0000256" key="8">
    <source>
        <dbReference type="ARBA" id="ARBA00049934"/>
    </source>
</evidence>
<dbReference type="Proteomes" id="UP000197025">
    <property type="component" value="Unassembled WGS sequence"/>
</dbReference>
<dbReference type="SUPFAM" id="SSF56228">
    <property type="entry name" value="Aldehyde ferredoxin oxidoreductase, N-terminal domain"/>
    <property type="match status" value="1"/>
</dbReference>
<dbReference type="GO" id="GO:0046872">
    <property type="term" value="F:metal ion binding"/>
    <property type="evidence" value="ECO:0007669"/>
    <property type="project" value="UniProtKB-KW"/>
</dbReference>
<name>A0A212QYF0_9CHLR</name>
<evidence type="ECO:0000313" key="11">
    <source>
        <dbReference type="Proteomes" id="UP000197025"/>
    </source>
</evidence>
<dbReference type="GO" id="GO:0051539">
    <property type="term" value="F:4 iron, 4 sulfur cluster binding"/>
    <property type="evidence" value="ECO:0007669"/>
    <property type="project" value="UniProtKB-KW"/>
</dbReference>
<proteinExistence type="inferred from homology"/>
<evidence type="ECO:0000256" key="2">
    <source>
        <dbReference type="ARBA" id="ARBA00011032"/>
    </source>
</evidence>
<dbReference type="PANTHER" id="PTHR30038">
    <property type="entry name" value="ALDEHYDE FERREDOXIN OXIDOREDUCTASE"/>
    <property type="match status" value="1"/>
</dbReference>